<reference evidence="13 14" key="1">
    <citation type="journal article" date="2016" name="Front. Microbiol.">
        <title>Comparative Genomic Analysis Reveals a Diverse Repertoire of Genes Involved in Prokaryote-Eukaryote Interactions within the Pseudovibrio Genus.</title>
        <authorList>
            <person name="Romano S."/>
            <person name="Fernandez-Guerra A."/>
            <person name="Reen F.J."/>
            <person name="Glockner F.O."/>
            <person name="Crowley S.P."/>
            <person name="O'Sullivan O."/>
            <person name="Cotter P.D."/>
            <person name="Adams C."/>
            <person name="Dobson A.D."/>
            <person name="O'Gara F."/>
        </authorList>
    </citation>
    <scope>NUCLEOTIDE SEQUENCE [LARGE SCALE GENOMIC DNA]</scope>
    <source>
        <strain evidence="13 14">Ad2</strain>
    </source>
</reference>
<accession>A0A161V6D1</accession>
<dbReference type="AlphaFoldDB" id="A0A161V6D1"/>
<proteinExistence type="inferred from homology"/>
<evidence type="ECO:0000313" key="14">
    <source>
        <dbReference type="Proteomes" id="UP000076577"/>
    </source>
</evidence>
<dbReference type="GO" id="GO:0046933">
    <property type="term" value="F:proton-transporting ATP synthase activity, rotational mechanism"/>
    <property type="evidence" value="ECO:0007669"/>
    <property type="project" value="UniProtKB-UniRule"/>
</dbReference>
<keyword evidence="6 10" id="KW-0406">Ion transport</keyword>
<evidence type="ECO:0000256" key="4">
    <source>
        <dbReference type="ARBA" id="ARBA00022448"/>
    </source>
</evidence>
<dbReference type="Proteomes" id="UP000076577">
    <property type="component" value="Unassembled WGS sequence"/>
</dbReference>
<dbReference type="GO" id="GO:0045259">
    <property type="term" value="C:proton-transporting ATP synthase complex"/>
    <property type="evidence" value="ECO:0007669"/>
    <property type="project" value="UniProtKB-KW"/>
</dbReference>
<evidence type="ECO:0000256" key="8">
    <source>
        <dbReference type="ARBA" id="ARBA00023196"/>
    </source>
</evidence>
<dbReference type="GO" id="GO:0012505">
    <property type="term" value="C:endomembrane system"/>
    <property type="evidence" value="ECO:0007669"/>
    <property type="project" value="UniProtKB-SubCell"/>
</dbReference>
<dbReference type="Pfam" id="PF02823">
    <property type="entry name" value="ATP-synt_DE_N"/>
    <property type="match status" value="1"/>
</dbReference>
<name>A0A161V6D1_9HYPH</name>
<evidence type="ECO:0000256" key="6">
    <source>
        <dbReference type="ARBA" id="ARBA00023065"/>
    </source>
</evidence>
<evidence type="ECO:0000256" key="10">
    <source>
        <dbReference type="HAMAP-Rule" id="MF_00530"/>
    </source>
</evidence>
<keyword evidence="5 10" id="KW-0375">Hydrogen ion transport</keyword>
<dbReference type="NCBIfam" id="NF001851">
    <property type="entry name" value="PRK00571.2-4"/>
    <property type="match status" value="1"/>
</dbReference>
<evidence type="ECO:0000256" key="5">
    <source>
        <dbReference type="ARBA" id="ARBA00022781"/>
    </source>
</evidence>
<dbReference type="NCBIfam" id="TIGR01216">
    <property type="entry name" value="ATP_synt_epsi"/>
    <property type="match status" value="1"/>
</dbReference>
<keyword evidence="10" id="KW-1003">Cell membrane</keyword>
<dbReference type="EMBL" id="LMCB01000008">
    <property type="protein sequence ID" value="KZL20477.1"/>
    <property type="molecule type" value="Genomic_DNA"/>
</dbReference>
<keyword evidence="14" id="KW-1185">Reference proteome</keyword>
<comment type="caution">
    <text evidence="13">The sequence shown here is derived from an EMBL/GenBank/DDBJ whole genome shotgun (WGS) entry which is preliminary data.</text>
</comment>
<dbReference type="InterPro" id="IPR036771">
    <property type="entry name" value="ATPsynth_dsu/esu_N"/>
</dbReference>
<dbReference type="STRING" id="989403.SAMN05421798_102541"/>
<sequence length="135" mass="14225">MAEAFQFELVSPERLLLSARVTDVIVPGTEGEFGVGAGHSPFLSTMRPGVVKALSEDGSKHEYFVRGGFADVSASGMTVLAEQAIPMADLDAGYIAQQIQDASEDVADAKDEDARQAARLVLSQLSELQAALKAA</sequence>
<evidence type="ECO:0000256" key="11">
    <source>
        <dbReference type="RuleBase" id="RU003656"/>
    </source>
</evidence>
<evidence type="ECO:0000313" key="13">
    <source>
        <dbReference type="EMBL" id="KZL20477.1"/>
    </source>
</evidence>
<evidence type="ECO:0000259" key="12">
    <source>
        <dbReference type="Pfam" id="PF02823"/>
    </source>
</evidence>
<dbReference type="OrthoDB" id="9799969at2"/>
<gene>
    <name evidence="10 13" type="primary">atpC</name>
    <name evidence="13" type="ORF">PsAD2_01408</name>
</gene>
<protein>
    <recommendedName>
        <fullName evidence="10">ATP synthase epsilon chain</fullName>
    </recommendedName>
    <alternativeName>
        <fullName evidence="10">ATP synthase F1 sector epsilon subunit</fullName>
    </alternativeName>
    <alternativeName>
        <fullName evidence="10">F-ATPase epsilon subunit</fullName>
    </alternativeName>
</protein>
<dbReference type="GO" id="GO:0005524">
    <property type="term" value="F:ATP binding"/>
    <property type="evidence" value="ECO:0007669"/>
    <property type="project" value="UniProtKB-UniRule"/>
</dbReference>
<dbReference type="PANTHER" id="PTHR13822:SF10">
    <property type="entry name" value="ATP SYNTHASE EPSILON CHAIN, CHLOROPLASTIC"/>
    <property type="match status" value="1"/>
</dbReference>
<dbReference type="GO" id="GO:0005886">
    <property type="term" value="C:plasma membrane"/>
    <property type="evidence" value="ECO:0007669"/>
    <property type="project" value="UniProtKB-SubCell"/>
</dbReference>
<dbReference type="InterPro" id="IPR001469">
    <property type="entry name" value="ATP_synth_F1_dsu/esu"/>
</dbReference>
<comment type="subcellular location">
    <subcellularLocation>
        <location evidence="10">Cell membrane</location>
        <topology evidence="10">Peripheral membrane protein</topology>
    </subcellularLocation>
    <subcellularLocation>
        <location evidence="2">Endomembrane system</location>
        <topology evidence="2">Peripheral membrane protein</topology>
    </subcellularLocation>
</comment>
<keyword evidence="4 10" id="KW-0813">Transport</keyword>
<dbReference type="InterPro" id="IPR020546">
    <property type="entry name" value="ATP_synth_F1_dsu/esu_N"/>
</dbReference>
<dbReference type="SUPFAM" id="SSF51344">
    <property type="entry name" value="Epsilon subunit of F1F0-ATP synthase N-terminal domain"/>
    <property type="match status" value="1"/>
</dbReference>
<dbReference type="HAMAP" id="MF_00530">
    <property type="entry name" value="ATP_synth_epsil_bac"/>
    <property type="match status" value="1"/>
</dbReference>
<keyword evidence="9 10" id="KW-0066">ATP synthesis</keyword>
<evidence type="ECO:0000256" key="7">
    <source>
        <dbReference type="ARBA" id="ARBA00023136"/>
    </source>
</evidence>
<keyword evidence="7 10" id="KW-0472">Membrane</keyword>
<dbReference type="CDD" id="cd12152">
    <property type="entry name" value="F1-ATPase_delta"/>
    <property type="match status" value="1"/>
</dbReference>
<dbReference type="PATRIC" id="fig|989403.3.peg.1501"/>
<comment type="function">
    <text evidence="1 10">Produces ATP from ADP in the presence of a proton gradient across the membrane.</text>
</comment>
<comment type="subunit">
    <text evidence="10 11">F-type ATPases have 2 components, CF(1) - the catalytic core - and CF(0) - the membrane proton channel. CF(1) has five subunits: alpha(3), beta(3), gamma(1), delta(1), epsilon(1). CF(0) has three main subunits: a, b and c.</text>
</comment>
<feature type="domain" description="ATP synthase F1 complex delta/epsilon subunit N-terminal" evidence="12">
    <location>
        <begin position="5"/>
        <end position="84"/>
    </location>
</feature>
<organism evidence="13 14">
    <name type="scientific">Pseudovibrio axinellae</name>
    <dbReference type="NCBI Taxonomy" id="989403"/>
    <lineage>
        <taxon>Bacteria</taxon>
        <taxon>Pseudomonadati</taxon>
        <taxon>Pseudomonadota</taxon>
        <taxon>Alphaproteobacteria</taxon>
        <taxon>Hyphomicrobiales</taxon>
        <taxon>Stappiaceae</taxon>
        <taxon>Pseudovibrio</taxon>
    </lineage>
</organism>
<dbReference type="PANTHER" id="PTHR13822">
    <property type="entry name" value="ATP SYNTHASE DELTA/EPSILON CHAIN"/>
    <property type="match status" value="1"/>
</dbReference>
<evidence type="ECO:0000256" key="9">
    <source>
        <dbReference type="ARBA" id="ARBA00023310"/>
    </source>
</evidence>
<comment type="similarity">
    <text evidence="3 10 11">Belongs to the ATPase epsilon chain family.</text>
</comment>
<evidence type="ECO:0000256" key="1">
    <source>
        <dbReference type="ARBA" id="ARBA00003543"/>
    </source>
</evidence>
<dbReference type="Gene3D" id="2.60.15.10">
    <property type="entry name" value="F0F1 ATP synthase delta/epsilon subunit, N-terminal"/>
    <property type="match status" value="1"/>
</dbReference>
<dbReference type="RefSeq" id="WP_068004313.1">
    <property type="nucleotide sequence ID" value="NZ_FOFM01000002.1"/>
</dbReference>
<evidence type="ECO:0000256" key="2">
    <source>
        <dbReference type="ARBA" id="ARBA00004184"/>
    </source>
</evidence>
<keyword evidence="8 10" id="KW-0139">CF(1)</keyword>
<evidence type="ECO:0000256" key="3">
    <source>
        <dbReference type="ARBA" id="ARBA00005712"/>
    </source>
</evidence>